<dbReference type="GO" id="GO:0002764">
    <property type="term" value="P:immune response-regulating signaling pathway"/>
    <property type="evidence" value="ECO:0007669"/>
    <property type="project" value="TreeGrafter"/>
</dbReference>
<dbReference type="InterPro" id="IPR050412">
    <property type="entry name" value="Ig-like_Receptors_ImmuneReg"/>
</dbReference>
<dbReference type="InterPro" id="IPR007110">
    <property type="entry name" value="Ig-like_dom"/>
</dbReference>
<keyword evidence="4" id="KW-0393">Immunoglobulin domain</keyword>
<dbReference type="InParanoid" id="M3YFW9"/>
<dbReference type="Pfam" id="PF13895">
    <property type="entry name" value="Ig_2"/>
    <property type="match status" value="2"/>
</dbReference>
<dbReference type="Ensembl" id="ENSMPUT00000010388.1">
    <property type="protein sequence ID" value="ENSMPUP00000010226.1"/>
    <property type="gene ID" value="ENSMPUG00000010300.1"/>
</dbReference>
<keyword evidence="6" id="KW-0812">Transmembrane</keyword>
<keyword evidence="3" id="KW-0325">Glycoprotein</keyword>
<feature type="transmembrane region" description="Helical" evidence="6">
    <location>
        <begin position="234"/>
        <end position="257"/>
    </location>
</feature>
<dbReference type="OMA" id="ICKYTRC"/>
<keyword evidence="2" id="KW-1015">Disulfide bond</keyword>
<protein>
    <recommendedName>
        <fullName evidence="8">Ig-like domain-containing protein</fullName>
    </recommendedName>
</protein>
<keyword evidence="6" id="KW-0472">Membrane</keyword>
<keyword evidence="6" id="KW-1133">Transmembrane helix</keyword>
<evidence type="ECO:0000256" key="1">
    <source>
        <dbReference type="ARBA" id="ARBA00022737"/>
    </source>
</evidence>
<evidence type="ECO:0000259" key="8">
    <source>
        <dbReference type="PROSITE" id="PS50835"/>
    </source>
</evidence>
<feature type="signal peptide" evidence="7">
    <location>
        <begin position="1"/>
        <end position="21"/>
    </location>
</feature>
<dbReference type="InterPro" id="IPR036179">
    <property type="entry name" value="Ig-like_dom_sf"/>
</dbReference>
<reference evidence="9" key="1">
    <citation type="submission" date="2024-06" db="UniProtKB">
        <authorList>
            <consortium name="Ensembl"/>
        </authorList>
    </citation>
    <scope>IDENTIFICATION</scope>
</reference>
<dbReference type="HOGENOM" id="CLU_021100_1_0_1"/>
<dbReference type="PANTHER" id="PTHR11738">
    <property type="entry name" value="MHC CLASS I NK CELL RECEPTOR"/>
    <property type="match status" value="1"/>
</dbReference>
<dbReference type="SMART" id="SM00409">
    <property type="entry name" value="IG"/>
    <property type="match status" value="2"/>
</dbReference>
<dbReference type="GeneTree" id="ENSGT01150000286974"/>
<feature type="region of interest" description="Disordered" evidence="5">
    <location>
        <begin position="268"/>
        <end position="294"/>
    </location>
</feature>
<dbReference type="GO" id="GO:0005886">
    <property type="term" value="C:plasma membrane"/>
    <property type="evidence" value="ECO:0007669"/>
    <property type="project" value="TreeGrafter"/>
</dbReference>
<accession>M3YFW9</accession>
<keyword evidence="1" id="KW-0677">Repeat</keyword>
<dbReference type="AlphaFoldDB" id="M3YFW9"/>
<feature type="chain" id="PRO_5004044849" description="Ig-like domain-containing protein" evidence="7">
    <location>
        <begin position="22"/>
        <end position="352"/>
    </location>
</feature>
<name>M3YFW9_MUSPF</name>
<evidence type="ECO:0000256" key="7">
    <source>
        <dbReference type="SAM" id="SignalP"/>
    </source>
</evidence>
<evidence type="ECO:0000256" key="2">
    <source>
        <dbReference type="ARBA" id="ARBA00023157"/>
    </source>
</evidence>
<sequence length="352" mass="38285">MMSQLLALLCTGLCADQGSRGTDESLPKPSLRAWPSSVMPRWSNVTLQCQTSTKKVNFVLRKGKVPLESVQPWISTDGLAEFQLTDLQAGNAGEYTCDYYRQRAPRTRSKPSDILLLLVTGDLPKPSLQAYQRGEVTAGDTVTLRCQTPANVYETIMFALLKAGAAGPIQLQGPVEKETDFSLQNVTAGDTGNYSCVYFQTSAPFWASEPSDHLEIWVTDKTEMKRPKTVGTGIGTPGITLLVISILLVLLGAFLICKYTRCGAAPQKVTKRSHSEGPEEVWTSTQPEKENGDLSAAMTSSSLALDRASLVSRAEEPHGVTYAELNTRALSERPSSQTEQPLEACVYSTLKA</sequence>
<dbReference type="EMBL" id="AEYP01097729">
    <property type="status" value="NOT_ANNOTATED_CDS"/>
    <property type="molecule type" value="Genomic_DNA"/>
</dbReference>
<dbReference type="PROSITE" id="PS50835">
    <property type="entry name" value="IG_LIKE"/>
    <property type="match status" value="1"/>
</dbReference>
<dbReference type="InterPro" id="IPR013783">
    <property type="entry name" value="Ig-like_fold"/>
</dbReference>
<dbReference type="PANTHER" id="PTHR11738:SF157">
    <property type="entry name" value="T-CELL-INTERACTING, ACTIVATING RECEPTOR ON MYELOID CELLS PROTEIN 1"/>
    <property type="match status" value="1"/>
</dbReference>
<evidence type="ECO:0000256" key="6">
    <source>
        <dbReference type="SAM" id="Phobius"/>
    </source>
</evidence>
<evidence type="ECO:0000256" key="4">
    <source>
        <dbReference type="ARBA" id="ARBA00023319"/>
    </source>
</evidence>
<feature type="domain" description="Ig-like" evidence="8">
    <location>
        <begin position="124"/>
        <end position="196"/>
    </location>
</feature>
<evidence type="ECO:0000313" key="9">
    <source>
        <dbReference type="Ensembl" id="ENSMPUP00000010226.1"/>
    </source>
</evidence>
<evidence type="ECO:0000256" key="3">
    <source>
        <dbReference type="ARBA" id="ARBA00023180"/>
    </source>
</evidence>
<dbReference type="FunFam" id="2.60.40.10:FF:000033">
    <property type="entry name" value="Killer cell immunoglobulin-like receptor"/>
    <property type="match status" value="2"/>
</dbReference>
<organism evidence="9">
    <name type="scientific">Mustela putorius furo</name>
    <name type="common">European domestic ferret</name>
    <name type="synonym">Mustela furo</name>
    <dbReference type="NCBI Taxonomy" id="9669"/>
    <lineage>
        <taxon>Eukaryota</taxon>
        <taxon>Metazoa</taxon>
        <taxon>Chordata</taxon>
        <taxon>Craniata</taxon>
        <taxon>Vertebrata</taxon>
        <taxon>Euteleostomi</taxon>
        <taxon>Mammalia</taxon>
        <taxon>Eutheria</taxon>
        <taxon>Laurasiatheria</taxon>
        <taxon>Carnivora</taxon>
        <taxon>Caniformia</taxon>
        <taxon>Musteloidea</taxon>
        <taxon>Mustelidae</taxon>
        <taxon>Mustelinae</taxon>
        <taxon>Mustela</taxon>
    </lineage>
</organism>
<keyword evidence="7" id="KW-0732">Signal</keyword>
<dbReference type="Gene3D" id="2.60.40.10">
    <property type="entry name" value="Immunoglobulins"/>
    <property type="match status" value="2"/>
</dbReference>
<dbReference type="SUPFAM" id="SSF48726">
    <property type="entry name" value="Immunoglobulin"/>
    <property type="match status" value="2"/>
</dbReference>
<dbReference type="eggNOG" id="ENOG502RYEX">
    <property type="taxonomic scope" value="Eukaryota"/>
</dbReference>
<dbReference type="STRING" id="9669.ENSMPUP00000010226"/>
<evidence type="ECO:0000256" key="5">
    <source>
        <dbReference type="SAM" id="MobiDB-lite"/>
    </source>
</evidence>
<proteinExistence type="predicted"/>
<dbReference type="InterPro" id="IPR003599">
    <property type="entry name" value="Ig_sub"/>
</dbReference>